<comment type="subcellular location">
    <subcellularLocation>
        <location evidence="1">Cell outer membrane</location>
    </subcellularLocation>
</comment>
<keyword evidence="5" id="KW-0998">Cell outer membrane</keyword>
<dbReference type="SUPFAM" id="SSF48452">
    <property type="entry name" value="TPR-like"/>
    <property type="match status" value="1"/>
</dbReference>
<evidence type="ECO:0000313" key="8">
    <source>
        <dbReference type="Proteomes" id="UP001156666"/>
    </source>
</evidence>
<dbReference type="Pfam" id="PF07980">
    <property type="entry name" value="SusD_RagB"/>
    <property type="match status" value="1"/>
</dbReference>
<evidence type="ECO:0000256" key="4">
    <source>
        <dbReference type="ARBA" id="ARBA00023136"/>
    </source>
</evidence>
<dbReference type="Proteomes" id="UP001156666">
    <property type="component" value="Unassembled WGS sequence"/>
</dbReference>
<organism evidence="7 8">
    <name type="scientific">Portibacter lacus</name>
    <dbReference type="NCBI Taxonomy" id="1099794"/>
    <lineage>
        <taxon>Bacteria</taxon>
        <taxon>Pseudomonadati</taxon>
        <taxon>Bacteroidota</taxon>
        <taxon>Saprospiria</taxon>
        <taxon>Saprospirales</taxon>
        <taxon>Haliscomenobacteraceae</taxon>
        <taxon>Portibacter</taxon>
    </lineage>
</organism>
<evidence type="ECO:0000256" key="1">
    <source>
        <dbReference type="ARBA" id="ARBA00004442"/>
    </source>
</evidence>
<evidence type="ECO:0000256" key="5">
    <source>
        <dbReference type="ARBA" id="ARBA00023237"/>
    </source>
</evidence>
<evidence type="ECO:0000256" key="3">
    <source>
        <dbReference type="ARBA" id="ARBA00022729"/>
    </source>
</evidence>
<keyword evidence="8" id="KW-1185">Reference proteome</keyword>
<keyword evidence="4" id="KW-0472">Membrane</keyword>
<dbReference type="GO" id="GO:0009279">
    <property type="term" value="C:cell outer membrane"/>
    <property type="evidence" value="ECO:0007669"/>
    <property type="project" value="UniProtKB-SubCell"/>
</dbReference>
<comment type="caution">
    <text evidence="7">The sequence shown here is derived from an EMBL/GenBank/DDBJ whole genome shotgun (WGS) entry which is preliminary data.</text>
</comment>
<evidence type="ECO:0000259" key="6">
    <source>
        <dbReference type="Pfam" id="PF07980"/>
    </source>
</evidence>
<evidence type="ECO:0000313" key="7">
    <source>
        <dbReference type="EMBL" id="GLR16882.1"/>
    </source>
</evidence>
<feature type="domain" description="RagB/SusD" evidence="6">
    <location>
        <begin position="288"/>
        <end position="594"/>
    </location>
</feature>
<gene>
    <name evidence="7" type="ORF">GCM10007940_14970</name>
</gene>
<accession>A0AA37SP63</accession>
<keyword evidence="3" id="KW-0732">Signal</keyword>
<dbReference type="PROSITE" id="PS51257">
    <property type="entry name" value="PROKAR_LIPOPROTEIN"/>
    <property type="match status" value="1"/>
</dbReference>
<reference evidence="7" key="2">
    <citation type="submission" date="2023-01" db="EMBL/GenBank/DDBJ databases">
        <title>Draft genome sequence of Portibacter lacus strain NBRC 108769.</title>
        <authorList>
            <person name="Sun Q."/>
            <person name="Mori K."/>
        </authorList>
    </citation>
    <scope>NUCLEOTIDE SEQUENCE</scope>
    <source>
        <strain evidence="7">NBRC 108769</strain>
    </source>
</reference>
<dbReference type="InterPro" id="IPR012944">
    <property type="entry name" value="SusD_RagB_dom"/>
</dbReference>
<dbReference type="RefSeq" id="WP_235290937.1">
    <property type="nucleotide sequence ID" value="NZ_BSOH01000007.1"/>
</dbReference>
<comment type="similarity">
    <text evidence="2">Belongs to the SusD family.</text>
</comment>
<protein>
    <recommendedName>
        <fullName evidence="6">RagB/SusD domain-containing protein</fullName>
    </recommendedName>
</protein>
<dbReference type="InterPro" id="IPR011990">
    <property type="entry name" value="TPR-like_helical_dom_sf"/>
</dbReference>
<name>A0AA37SP63_9BACT</name>
<dbReference type="EMBL" id="BSOH01000007">
    <property type="protein sequence ID" value="GLR16882.1"/>
    <property type="molecule type" value="Genomic_DNA"/>
</dbReference>
<evidence type="ECO:0000256" key="2">
    <source>
        <dbReference type="ARBA" id="ARBA00006275"/>
    </source>
</evidence>
<dbReference type="Gene3D" id="1.25.40.390">
    <property type="match status" value="1"/>
</dbReference>
<sequence>MKYIYSFFIILMMVSCQDDFLNLTPRTSLSQEEFFKSEEDLQLYSYGLVSWPGKWGTYISGDSGTDNAATTASVEIKNIMTGNPSSENITSGWSWGRLRNINYFLEALENAEVSEEVKEHYKAIGRYYRATFYIGMVKRYSDVPYYDKVLNSTDEDLYKGRDPRSMVVDKIMEDLDFAGENLRETGPTGTVNKYVAIAMKARFALYEGTYRKYHEELALSETANDFLNIAVEASDAMISSGHFQLYQTGSPDQDYKDLFNQESLAGNPEMIAYAEYDFEKGRGENYLYGMNDYERSPSRDLVQAFLMKDGSRFTDISGFQTLQYVEEFDNRDPRMAQILAAPGFIYPGTFTPYVQRLNKNFTGYHVVKGYPTSIEAGVADGLDVPVIRYAEILLILAEAKAELGTLTQADLDNTVNLLRARVGMVSLKMAEANANIDQWLKNKYPQVSGSNTGVLLEIRRERRIEFALEGYRFDDLMRWNAGALLENNPTGMYFPGLGKYDLTGDGVEDIILISSEESIPEGEDKEVNELGVTLVYYKAGDFNEDVTVYLENGDHGQTLTQITERVFTSPRDYYRPIPKQETLLNPNLVQTFGWN</sequence>
<proteinExistence type="inferred from homology"/>
<reference evidence="7" key="1">
    <citation type="journal article" date="2014" name="Int. J. Syst. Evol. Microbiol.">
        <title>Complete genome sequence of Corynebacterium casei LMG S-19264T (=DSM 44701T), isolated from a smear-ripened cheese.</title>
        <authorList>
            <consortium name="US DOE Joint Genome Institute (JGI-PGF)"/>
            <person name="Walter F."/>
            <person name="Albersmeier A."/>
            <person name="Kalinowski J."/>
            <person name="Ruckert C."/>
        </authorList>
    </citation>
    <scope>NUCLEOTIDE SEQUENCE</scope>
    <source>
        <strain evidence="7">NBRC 108769</strain>
    </source>
</reference>
<dbReference type="AlphaFoldDB" id="A0AA37SP63"/>